<dbReference type="GO" id="GO:0031012">
    <property type="term" value="C:extracellular matrix"/>
    <property type="evidence" value="ECO:0007669"/>
    <property type="project" value="TreeGrafter"/>
</dbReference>
<comment type="caution">
    <text evidence="2">The sequence shown here is derived from an EMBL/GenBank/DDBJ whole genome shotgun (WGS) entry which is preliminary data.</text>
</comment>
<protein>
    <recommendedName>
        <fullName evidence="4">Collagen-like protein</fullName>
    </recommendedName>
</protein>
<keyword evidence="3" id="KW-1185">Reference proteome</keyword>
<reference evidence="2 3" key="1">
    <citation type="submission" date="2019-04" db="EMBL/GenBank/DDBJ databases">
        <title>Herbidospora sp. NEAU-GS14.nov., a novel actinomycete isolated from soil.</title>
        <authorList>
            <person name="Han L."/>
        </authorList>
    </citation>
    <scope>NUCLEOTIDE SEQUENCE [LARGE SCALE GENOMIC DNA]</scope>
    <source>
        <strain evidence="2 3">NEAU-GS14</strain>
    </source>
</reference>
<feature type="compositionally biased region" description="Low complexity" evidence="1">
    <location>
        <begin position="82"/>
        <end position="110"/>
    </location>
</feature>
<feature type="compositionally biased region" description="Low complexity" evidence="1">
    <location>
        <begin position="139"/>
        <end position="158"/>
    </location>
</feature>
<evidence type="ECO:0000256" key="1">
    <source>
        <dbReference type="SAM" id="MobiDB-lite"/>
    </source>
</evidence>
<name>A0A4U3MT56_9ACTN</name>
<evidence type="ECO:0000313" key="3">
    <source>
        <dbReference type="Proteomes" id="UP000308705"/>
    </source>
</evidence>
<feature type="region of interest" description="Disordered" evidence="1">
    <location>
        <begin position="72"/>
        <end position="175"/>
    </location>
</feature>
<dbReference type="OrthoDB" id="3543845at2"/>
<dbReference type="InterPro" id="IPR008160">
    <property type="entry name" value="Collagen"/>
</dbReference>
<dbReference type="PANTHER" id="PTHR24023">
    <property type="entry name" value="COLLAGEN ALPHA"/>
    <property type="match status" value="1"/>
</dbReference>
<accession>A0A4U3MT56</accession>
<proteinExistence type="predicted"/>
<organism evidence="2 3">
    <name type="scientific">Herbidospora galbida</name>
    <dbReference type="NCBI Taxonomy" id="2575442"/>
    <lineage>
        <taxon>Bacteria</taxon>
        <taxon>Bacillati</taxon>
        <taxon>Actinomycetota</taxon>
        <taxon>Actinomycetes</taxon>
        <taxon>Streptosporangiales</taxon>
        <taxon>Streptosporangiaceae</taxon>
        <taxon>Herbidospora</taxon>
    </lineage>
</organism>
<dbReference type="GO" id="GO:0030198">
    <property type="term" value="P:extracellular matrix organization"/>
    <property type="evidence" value="ECO:0007669"/>
    <property type="project" value="TreeGrafter"/>
</dbReference>
<evidence type="ECO:0000313" key="2">
    <source>
        <dbReference type="EMBL" id="TKK91646.1"/>
    </source>
</evidence>
<dbReference type="GO" id="GO:0030020">
    <property type="term" value="F:extracellular matrix structural constituent conferring tensile strength"/>
    <property type="evidence" value="ECO:0007669"/>
    <property type="project" value="TreeGrafter"/>
</dbReference>
<gene>
    <name evidence="2" type="ORF">FDA94_02400</name>
</gene>
<evidence type="ECO:0008006" key="4">
    <source>
        <dbReference type="Google" id="ProtNLM"/>
    </source>
</evidence>
<dbReference type="InterPro" id="IPR050149">
    <property type="entry name" value="Collagen_superfamily"/>
</dbReference>
<sequence>MEGISVAIRLPGGRTVGILTVGALAGSIFAVGGMATASSAADTVIYACVNKKTRYARIVNATTKCRATETKVTWGGQGPQGPAGLQGMTGATGPQGPKGQTGPQGPKGQTGVAGPQGAKGETGPAGPQGPKGETGATGPQGPKGEAGPAGPTGPKGANGTDGKDGKDGAPGSVTPIVKTGAETVVDSSSDIVPTACDPGKKVVGGGYEITYGADFVKNVSMNKPTQNGNSTGWAVRVTLDHNRSAKLKVYAICV</sequence>
<dbReference type="Pfam" id="PF01391">
    <property type="entry name" value="Collagen"/>
    <property type="match status" value="1"/>
</dbReference>
<dbReference type="Proteomes" id="UP000308705">
    <property type="component" value="Unassembled WGS sequence"/>
</dbReference>
<dbReference type="PANTHER" id="PTHR24023:SF1095">
    <property type="entry name" value="EGF-LIKE DOMAIN-CONTAINING PROTEIN"/>
    <property type="match status" value="1"/>
</dbReference>
<dbReference type="GO" id="GO:0005615">
    <property type="term" value="C:extracellular space"/>
    <property type="evidence" value="ECO:0007669"/>
    <property type="project" value="TreeGrafter"/>
</dbReference>
<dbReference type="EMBL" id="SZQA01000001">
    <property type="protein sequence ID" value="TKK91646.1"/>
    <property type="molecule type" value="Genomic_DNA"/>
</dbReference>
<dbReference type="AlphaFoldDB" id="A0A4U3MT56"/>